<sequence>MAASRIALIASHLEEENSFFKSVPQAPADAIFSILAKYNIDKYNNKTNLTVGAYRDDNGKPWILPVVRKATNILLSDPEANHEYLPMGGLKNFVDAAVKLLLGDESIAIKEKRAVGVQALSGTGALRLAAEFLKKFYNRTVYISNPTWANHRSIMTDAGLQIASYPYWNANEKCLDFEGIITSMKEAPNGSIFLLHACAHNPTGVDPTPAQWIKIAEVMKEKEHFPFFDCAYQGFASGDLDKDAYAVRLFVDMGFELICSQSFAKNLGLYGQRCGCCTLVTNKKEYSARCQTQLAKISRAIVSNCPKFGAEIANLVLNTPELTQEWHENLKTMSSRIIQMRKELHKHLVDLKTPGSWDHIIDQIGMFSYTGLNVKQCRALMSDYHIYLTENGRISMAGLNSKNVRQFAEAIDNVVRNVH</sequence>
<name>A0A1Y1X8P0_9FUNG</name>
<dbReference type="GO" id="GO:0030170">
    <property type="term" value="F:pyridoxal phosphate binding"/>
    <property type="evidence" value="ECO:0007669"/>
    <property type="project" value="InterPro"/>
</dbReference>
<dbReference type="AlphaFoldDB" id="A0A1Y1X8P0"/>
<feature type="domain" description="Aminotransferase class I/classII large" evidence="9">
    <location>
        <begin position="45"/>
        <end position="411"/>
    </location>
</feature>
<keyword evidence="5 10" id="KW-0032">Aminotransferase</keyword>
<dbReference type="GO" id="GO:0005829">
    <property type="term" value="C:cytosol"/>
    <property type="evidence" value="ECO:0007669"/>
    <property type="project" value="TreeGrafter"/>
</dbReference>
<dbReference type="InterPro" id="IPR015422">
    <property type="entry name" value="PyrdxlP-dep_Trfase_small"/>
</dbReference>
<dbReference type="FunFam" id="3.90.1150.10:FF:000001">
    <property type="entry name" value="Aspartate aminotransferase"/>
    <property type="match status" value="1"/>
</dbReference>
<organism evidence="10 11">
    <name type="scientific">Anaeromyces robustus</name>
    <dbReference type="NCBI Taxonomy" id="1754192"/>
    <lineage>
        <taxon>Eukaryota</taxon>
        <taxon>Fungi</taxon>
        <taxon>Fungi incertae sedis</taxon>
        <taxon>Chytridiomycota</taxon>
        <taxon>Chytridiomycota incertae sedis</taxon>
        <taxon>Neocallimastigomycetes</taxon>
        <taxon>Neocallimastigales</taxon>
        <taxon>Neocallimastigaceae</taxon>
        <taxon>Anaeromyces</taxon>
    </lineage>
</organism>
<dbReference type="EMBL" id="MCFG01000111">
    <property type="protein sequence ID" value="ORX81786.1"/>
    <property type="molecule type" value="Genomic_DNA"/>
</dbReference>
<evidence type="ECO:0000256" key="8">
    <source>
        <dbReference type="ARBA" id="ARBA00030923"/>
    </source>
</evidence>
<keyword evidence="11" id="KW-1185">Reference proteome</keyword>
<dbReference type="CDD" id="cd00609">
    <property type="entry name" value="AAT_like"/>
    <property type="match status" value="1"/>
</dbReference>
<evidence type="ECO:0000313" key="10">
    <source>
        <dbReference type="EMBL" id="ORX81786.1"/>
    </source>
</evidence>
<dbReference type="GO" id="GO:0006532">
    <property type="term" value="P:aspartate biosynthetic process"/>
    <property type="evidence" value="ECO:0007669"/>
    <property type="project" value="TreeGrafter"/>
</dbReference>
<keyword evidence="6 10" id="KW-0808">Transferase</keyword>
<accession>A0A1Y1X8P0</accession>
<keyword evidence="7" id="KW-0663">Pyridoxal phosphate</keyword>
<dbReference type="EC" id="2.6.1.1" evidence="4"/>
<evidence type="ECO:0000256" key="7">
    <source>
        <dbReference type="ARBA" id="ARBA00022898"/>
    </source>
</evidence>
<dbReference type="InterPro" id="IPR015424">
    <property type="entry name" value="PyrdxlP-dep_Trfase"/>
</dbReference>
<evidence type="ECO:0000256" key="5">
    <source>
        <dbReference type="ARBA" id="ARBA00022576"/>
    </source>
</evidence>
<gene>
    <name evidence="10" type="ORF">BCR32DRAFT_232488</name>
</gene>
<dbReference type="STRING" id="1754192.A0A1Y1X8P0"/>
<dbReference type="NCBIfam" id="NF006719">
    <property type="entry name" value="PRK09257.1"/>
    <property type="match status" value="1"/>
</dbReference>
<comment type="subunit">
    <text evidence="3">Homodimer.</text>
</comment>
<dbReference type="InterPro" id="IPR004839">
    <property type="entry name" value="Aminotransferase_I/II_large"/>
</dbReference>
<dbReference type="Proteomes" id="UP000193944">
    <property type="component" value="Unassembled WGS sequence"/>
</dbReference>
<evidence type="ECO:0000313" key="11">
    <source>
        <dbReference type="Proteomes" id="UP000193944"/>
    </source>
</evidence>
<reference evidence="10 11" key="1">
    <citation type="submission" date="2016-08" db="EMBL/GenBank/DDBJ databases">
        <title>A Parts List for Fungal Cellulosomes Revealed by Comparative Genomics.</title>
        <authorList>
            <consortium name="DOE Joint Genome Institute"/>
            <person name="Haitjema C.H."/>
            <person name="Gilmore S.P."/>
            <person name="Henske J.K."/>
            <person name="Solomon K.V."/>
            <person name="De Groot R."/>
            <person name="Kuo A."/>
            <person name="Mondo S.J."/>
            <person name="Salamov A.A."/>
            <person name="Labutti K."/>
            <person name="Zhao Z."/>
            <person name="Chiniquy J."/>
            <person name="Barry K."/>
            <person name="Brewer H.M."/>
            <person name="Purvine S.O."/>
            <person name="Wright A.T."/>
            <person name="Boxma B."/>
            <person name="Van Alen T."/>
            <person name="Hackstein J.H."/>
            <person name="Baker S.E."/>
            <person name="Grigoriev I.V."/>
            <person name="O'Malley M.A."/>
        </authorList>
    </citation>
    <scope>NUCLEOTIDE SEQUENCE [LARGE SCALE GENOMIC DNA]</scope>
    <source>
        <strain evidence="10 11">S4</strain>
    </source>
</reference>
<dbReference type="GO" id="GO:0004069">
    <property type="term" value="F:L-aspartate:2-oxoglutarate aminotransferase activity"/>
    <property type="evidence" value="ECO:0007669"/>
    <property type="project" value="UniProtKB-EC"/>
</dbReference>
<evidence type="ECO:0000259" key="9">
    <source>
        <dbReference type="Pfam" id="PF00155"/>
    </source>
</evidence>
<dbReference type="Gene3D" id="3.90.1150.10">
    <property type="entry name" value="Aspartate Aminotransferase, domain 1"/>
    <property type="match status" value="1"/>
</dbReference>
<dbReference type="PANTHER" id="PTHR11879">
    <property type="entry name" value="ASPARTATE AMINOTRANSFERASE"/>
    <property type="match status" value="1"/>
</dbReference>
<evidence type="ECO:0000256" key="6">
    <source>
        <dbReference type="ARBA" id="ARBA00022679"/>
    </source>
</evidence>
<evidence type="ECO:0000256" key="1">
    <source>
        <dbReference type="ARBA" id="ARBA00001933"/>
    </source>
</evidence>
<evidence type="ECO:0000256" key="3">
    <source>
        <dbReference type="ARBA" id="ARBA00011738"/>
    </source>
</evidence>
<comment type="cofactor">
    <cofactor evidence="1">
        <name>pyridoxal 5'-phosphate</name>
        <dbReference type="ChEBI" id="CHEBI:597326"/>
    </cofactor>
</comment>
<dbReference type="OrthoDB" id="6752799at2759"/>
<evidence type="ECO:0000256" key="4">
    <source>
        <dbReference type="ARBA" id="ARBA00012753"/>
    </source>
</evidence>
<dbReference type="Pfam" id="PF00155">
    <property type="entry name" value="Aminotran_1_2"/>
    <property type="match status" value="1"/>
</dbReference>
<dbReference type="InterPro" id="IPR015421">
    <property type="entry name" value="PyrdxlP-dep_Trfase_major"/>
</dbReference>
<comment type="caution">
    <text evidence="10">The sequence shown here is derived from an EMBL/GenBank/DDBJ whole genome shotgun (WGS) entry which is preliminary data.</text>
</comment>
<protein>
    <recommendedName>
        <fullName evidence="4">aspartate transaminase</fullName>
        <ecNumber evidence="4">2.6.1.1</ecNumber>
    </recommendedName>
    <alternativeName>
        <fullName evidence="8">Transaminase A</fullName>
    </alternativeName>
</protein>
<dbReference type="FunFam" id="3.40.640.10:FF:000064">
    <property type="entry name" value="Aspartate aminotransferase"/>
    <property type="match status" value="1"/>
</dbReference>
<dbReference type="InterPro" id="IPR000796">
    <property type="entry name" value="Asp_trans"/>
</dbReference>
<dbReference type="SUPFAM" id="SSF53383">
    <property type="entry name" value="PLP-dependent transferases"/>
    <property type="match status" value="1"/>
</dbReference>
<dbReference type="PANTHER" id="PTHR11879:SF55">
    <property type="entry name" value="GLUTAMATE OXALOACETATE TRANSAMINASE 1, ISOFORM B"/>
    <property type="match status" value="1"/>
</dbReference>
<proteinExistence type="inferred from homology"/>
<comment type="similarity">
    <text evidence="2">Belongs to the class-I pyridoxal-phosphate-dependent aminotransferase family.</text>
</comment>
<dbReference type="PRINTS" id="PR00799">
    <property type="entry name" value="TRANSAMINASE"/>
</dbReference>
<dbReference type="Gene3D" id="3.40.640.10">
    <property type="entry name" value="Type I PLP-dependent aspartate aminotransferase-like (Major domain)"/>
    <property type="match status" value="1"/>
</dbReference>
<reference evidence="10 11" key="2">
    <citation type="submission" date="2016-08" db="EMBL/GenBank/DDBJ databases">
        <title>Pervasive Adenine N6-methylation of Active Genes in Fungi.</title>
        <authorList>
            <consortium name="DOE Joint Genome Institute"/>
            <person name="Mondo S.J."/>
            <person name="Dannebaum R.O."/>
            <person name="Kuo R.C."/>
            <person name="Labutti K."/>
            <person name="Haridas S."/>
            <person name="Kuo A."/>
            <person name="Salamov A."/>
            <person name="Ahrendt S.R."/>
            <person name="Lipzen A."/>
            <person name="Sullivan W."/>
            <person name="Andreopoulos W.B."/>
            <person name="Clum A."/>
            <person name="Lindquist E."/>
            <person name="Daum C."/>
            <person name="Ramamoorthy G.K."/>
            <person name="Gryganskyi A."/>
            <person name="Culley D."/>
            <person name="Magnuson J.K."/>
            <person name="James T.Y."/>
            <person name="O'Malley M.A."/>
            <person name="Stajich J.E."/>
            <person name="Spatafora J.W."/>
            <person name="Visel A."/>
            <person name="Grigoriev I.V."/>
        </authorList>
    </citation>
    <scope>NUCLEOTIDE SEQUENCE [LARGE SCALE GENOMIC DNA]</scope>
    <source>
        <strain evidence="10 11">S4</strain>
    </source>
</reference>
<evidence type="ECO:0000256" key="2">
    <source>
        <dbReference type="ARBA" id="ARBA00007441"/>
    </source>
</evidence>